<dbReference type="Gene3D" id="3.40.50.12780">
    <property type="entry name" value="N-terminal domain of ligase-like"/>
    <property type="match status" value="1"/>
</dbReference>
<dbReference type="InterPro" id="IPR045851">
    <property type="entry name" value="AMP-bd_C_sf"/>
</dbReference>
<dbReference type="SUPFAM" id="SSF47336">
    <property type="entry name" value="ACP-like"/>
    <property type="match status" value="2"/>
</dbReference>
<dbReference type="Pfam" id="PF00668">
    <property type="entry name" value="Condensation"/>
    <property type="match status" value="2"/>
</dbReference>
<evidence type="ECO:0000259" key="5">
    <source>
        <dbReference type="PROSITE" id="PS50075"/>
    </source>
</evidence>
<dbReference type="PROSITE" id="PS00455">
    <property type="entry name" value="AMP_BINDING"/>
    <property type="match status" value="1"/>
</dbReference>
<dbReference type="PANTHER" id="PTHR45527">
    <property type="entry name" value="NONRIBOSOMAL PEPTIDE SYNTHETASE"/>
    <property type="match status" value="1"/>
</dbReference>
<dbReference type="InterPro" id="IPR029058">
    <property type="entry name" value="AB_hydrolase_fold"/>
</dbReference>
<evidence type="ECO:0000256" key="1">
    <source>
        <dbReference type="ARBA" id="ARBA00001957"/>
    </source>
</evidence>
<keyword evidence="3" id="KW-0597">Phosphoprotein</keyword>
<feature type="domain" description="Carrier" evidence="5">
    <location>
        <begin position="982"/>
        <end position="1057"/>
    </location>
</feature>
<reference evidence="7" key="1">
    <citation type="journal article" date="2019" name="Int. J. Syst. Evol. Microbiol.">
        <title>The Global Catalogue of Microorganisms (GCM) 10K type strain sequencing project: providing services to taxonomists for standard genome sequencing and annotation.</title>
        <authorList>
            <consortium name="The Broad Institute Genomics Platform"/>
            <consortium name="The Broad Institute Genome Sequencing Center for Infectious Disease"/>
            <person name="Wu L."/>
            <person name="Ma J."/>
        </authorList>
    </citation>
    <scope>NUCLEOTIDE SEQUENCE [LARGE SCALE GENOMIC DNA]</scope>
    <source>
        <strain evidence="7">JCM 16923</strain>
    </source>
</reference>
<dbReference type="InterPro" id="IPR001242">
    <property type="entry name" value="Condensation_dom"/>
</dbReference>
<dbReference type="PROSITE" id="PS00012">
    <property type="entry name" value="PHOSPHOPANTETHEINE"/>
    <property type="match status" value="2"/>
</dbReference>
<name>A0ABP7PNY2_9ACTN</name>
<gene>
    <name evidence="6" type="ORF">GCM10022231_32390</name>
</gene>
<accession>A0ABP7PNY2</accession>
<dbReference type="InterPro" id="IPR006162">
    <property type="entry name" value="Ppantetheine_attach_site"/>
</dbReference>
<dbReference type="PROSITE" id="PS50075">
    <property type="entry name" value="CARRIER"/>
    <property type="match status" value="2"/>
</dbReference>
<dbReference type="Pfam" id="PF13193">
    <property type="entry name" value="AMP-binding_C"/>
    <property type="match status" value="1"/>
</dbReference>
<dbReference type="Pfam" id="PF00501">
    <property type="entry name" value="AMP-binding"/>
    <property type="match status" value="1"/>
</dbReference>
<dbReference type="Gene3D" id="3.40.50.1820">
    <property type="entry name" value="alpha/beta hydrolase"/>
    <property type="match status" value="1"/>
</dbReference>
<dbReference type="RefSeq" id="WP_344785553.1">
    <property type="nucleotide sequence ID" value="NZ_BAAAZW010000011.1"/>
</dbReference>
<dbReference type="Gene3D" id="3.30.559.10">
    <property type="entry name" value="Chloramphenicol acetyltransferase-like domain"/>
    <property type="match status" value="2"/>
</dbReference>
<dbReference type="InterPro" id="IPR009081">
    <property type="entry name" value="PP-bd_ACP"/>
</dbReference>
<sequence>MANDLSTRKKELLRQRLEGRGLRAGGLDESARPERIGVPVAAREDGDETPMPAALQRLWFIGHRDRDDTSLNVGVAFALSGDLDPERLRAAFESVVGKHEPLRAAYDVDASGTPVIRHRAAADFTWTEHDLVDLSGEAAGRRLRVLARREQSTPFDLRTQPPLRVALIRRADDHVLLFTVHHIAWDDESWRVLFDDLAAAYAGQSLTPPAVAVADLPESDPGRVAADLAYWRDELTPPPAPLDLPAAGRRADGRAADPLVSAPVPAGIRTATAELARSLQTTPFAVTAAATMAFLHRAFGADDLLLAVPTTDRPAGAQDLIGYFGNTLLLRGTMTGQTVFGDLAAATAQRLAAGLAAASAPIDQVVAGLDHDRTGGNGLSTLVSASLSVRGGLDGLRLDGVSATDLPELTAVHSQLPLEFALVDGPAGRVELEYDPARLPTDVAQGLVEAYVAFLAAALAAPAAPLRTLPLLSGAARETALAAAVGAAVPTGSQTLVDLFATAAAERPDHPAVVTDDEVITYRDLDGRANAQARHLLAQGVRPGDVVALVLPAGADFITATLAVLKAGAAYLPVDPDYPAERIAFVLADAAPKLVLDQHAAQPAAGDTSPLTDAERGGPVAPASLAYVIYTSGSTGTPKGVGVEHRAIAEHLRAVGVTGIVGPDDRLIQTSSVSFDASMFEIFATLTAGATLVLPRPKALTDIAYIASILVREQVTVMHMVPSLLSTLLLIPEVKQWTTLATVPVGGEALAGDVADAFTTAFTAALSNNYGPTEAVVAATHYPIDGPQGGRVVPIGRPNAGVRAYLLDAALQPVPDGVVGEIHLGGTQLARGYLGRPALTAERFVADPFVPGARMYRTGDLARRTSGGDLEFVGRADGQVKIRGHRIELGEVEAVLAAQPGIARALARLDRAQTGDRLLAYVIADDPQLDEAAVLAHARSALPGPLVPDAVVLIDEVPLTAHGKLDESALPVPAANEPVFRAPGTPTEQRVAAVFGTLFGTDRIGADDSFFSLGGHSLLAARLVTALTAEFGLPVDVRLPFDHPTVSALAAALVELARSTHGIELDGPAVGADDWGDWADADFGGVAVAAADPVALPAPRPPLGEVVAQSPAPLAFSQLAMWFAHRFEGPTAAGNIPLAFTLTGPVDQRALAAAINGVIGRHPALRTSFTEHAGLPVQTVADRADLDLTVLEVDDLDGALSAAADTVFDLERPPLVQAQLLRAGDETRLSLVFHHLVVDHASIELIVGDLVAAYRAEVDGGPGLAPYEGPSYGAYATWQHQLFGVNADPAAVSGRYGAAELGYWRERLAGIPDEIAVAIDRPRPGGLSRRAVIADTAIAPPVRTRVRGVLEAAGVSEFMAVQACFAVTLATLGGGTDLVVGTPAAGRDDPDTQNLVGLLANMVALRTDLSGDPTLTAVLHTARDAVLEAFAHQDTPIERLVEALNPRRTRARNPLFQSMIHFRDRGANDGARALTADGGVTLAMLPMVMDTSFLDLNLIASVTADGGLDLRLVGAADLYDDDTVQAVAERLAAIFAVLADAPETHLSELELPGLPATVDPADHGDDPARLAALIAERAPRRVQARPATLAALPHSGLTQCPSVESWIVDGPGAADGLAETLRALAPQSLVIDNHHRDHQPAAAAAMPALGGEPRTPTERALVTILAELVDADGLGVDDNFFAVGGDSVISIQWCARAAAAGIALDPQQVFDCYTIAELAEAVDAATEAAAESDAPANEPAPSAPMSASGLSAEALSALGASWEARR</sequence>
<dbReference type="Gene3D" id="3.30.300.30">
    <property type="match status" value="1"/>
</dbReference>
<evidence type="ECO:0000256" key="3">
    <source>
        <dbReference type="ARBA" id="ARBA00022553"/>
    </source>
</evidence>
<dbReference type="NCBIfam" id="TIGR01733">
    <property type="entry name" value="AA-adenyl-dom"/>
    <property type="match status" value="1"/>
</dbReference>
<dbReference type="InterPro" id="IPR020806">
    <property type="entry name" value="PKS_PP-bd"/>
</dbReference>
<evidence type="ECO:0000256" key="2">
    <source>
        <dbReference type="ARBA" id="ARBA00022450"/>
    </source>
</evidence>
<dbReference type="PANTHER" id="PTHR45527:SF1">
    <property type="entry name" value="FATTY ACID SYNTHASE"/>
    <property type="match status" value="1"/>
</dbReference>
<keyword evidence="2" id="KW-0596">Phosphopantetheine</keyword>
<proteinExistence type="predicted"/>
<dbReference type="CDD" id="cd05930">
    <property type="entry name" value="A_NRPS"/>
    <property type="match status" value="1"/>
</dbReference>
<dbReference type="SMART" id="SM00823">
    <property type="entry name" value="PKS_PP"/>
    <property type="match status" value="2"/>
</dbReference>
<dbReference type="InterPro" id="IPR010071">
    <property type="entry name" value="AA_adenyl_dom"/>
</dbReference>
<dbReference type="Pfam" id="PF00550">
    <property type="entry name" value="PP-binding"/>
    <property type="match status" value="2"/>
</dbReference>
<dbReference type="InterPro" id="IPR036736">
    <property type="entry name" value="ACP-like_sf"/>
</dbReference>
<dbReference type="EMBL" id="BAAAZW010000011">
    <property type="protein sequence ID" value="GAA3968829.1"/>
    <property type="molecule type" value="Genomic_DNA"/>
</dbReference>
<feature type="region of interest" description="Disordered" evidence="4">
    <location>
        <begin position="1729"/>
        <end position="1748"/>
    </location>
</feature>
<comment type="caution">
    <text evidence="6">The sequence shown here is derived from an EMBL/GenBank/DDBJ whole genome shotgun (WGS) entry which is preliminary data.</text>
</comment>
<dbReference type="InterPro" id="IPR000873">
    <property type="entry name" value="AMP-dep_synth/lig_dom"/>
</dbReference>
<evidence type="ECO:0000256" key="4">
    <source>
        <dbReference type="SAM" id="MobiDB-lite"/>
    </source>
</evidence>
<dbReference type="Gene3D" id="1.10.1200.10">
    <property type="entry name" value="ACP-like"/>
    <property type="match status" value="1"/>
</dbReference>
<dbReference type="InterPro" id="IPR042099">
    <property type="entry name" value="ANL_N_sf"/>
</dbReference>
<comment type="cofactor">
    <cofactor evidence="1">
        <name>pantetheine 4'-phosphate</name>
        <dbReference type="ChEBI" id="CHEBI:47942"/>
    </cofactor>
</comment>
<dbReference type="Proteomes" id="UP001418444">
    <property type="component" value="Unassembled WGS sequence"/>
</dbReference>
<organism evidence="6 7">
    <name type="scientific">Gordonia caeni</name>
    <dbReference type="NCBI Taxonomy" id="1007097"/>
    <lineage>
        <taxon>Bacteria</taxon>
        <taxon>Bacillati</taxon>
        <taxon>Actinomycetota</taxon>
        <taxon>Actinomycetes</taxon>
        <taxon>Mycobacteriales</taxon>
        <taxon>Gordoniaceae</taxon>
        <taxon>Gordonia</taxon>
    </lineage>
</organism>
<dbReference type="InterPro" id="IPR023213">
    <property type="entry name" value="CAT-like_dom_sf"/>
</dbReference>
<protein>
    <submittedName>
        <fullName evidence="6">Non-ribosomal peptide synthetase</fullName>
    </submittedName>
</protein>
<dbReference type="SUPFAM" id="SSF56801">
    <property type="entry name" value="Acetyl-CoA synthetase-like"/>
    <property type="match status" value="1"/>
</dbReference>
<evidence type="ECO:0000313" key="7">
    <source>
        <dbReference type="Proteomes" id="UP001418444"/>
    </source>
</evidence>
<dbReference type="InterPro" id="IPR020845">
    <property type="entry name" value="AMP-binding_CS"/>
</dbReference>
<feature type="domain" description="Carrier" evidence="5">
    <location>
        <begin position="1652"/>
        <end position="1726"/>
    </location>
</feature>
<dbReference type="InterPro" id="IPR025110">
    <property type="entry name" value="AMP-bd_C"/>
</dbReference>
<dbReference type="SUPFAM" id="SSF52777">
    <property type="entry name" value="CoA-dependent acyltransferases"/>
    <property type="match status" value="4"/>
</dbReference>
<evidence type="ECO:0000313" key="6">
    <source>
        <dbReference type="EMBL" id="GAA3968829.1"/>
    </source>
</evidence>
<dbReference type="Gene3D" id="3.30.559.30">
    <property type="entry name" value="Nonribosomal peptide synthetase, condensation domain"/>
    <property type="match status" value="2"/>
</dbReference>
<keyword evidence="7" id="KW-1185">Reference proteome</keyword>